<dbReference type="VEuPathDB" id="FungiDB:PLEOSDRAFT_1102451"/>
<dbReference type="InterPro" id="IPR000073">
    <property type="entry name" value="AB_hydrolase_1"/>
</dbReference>
<evidence type="ECO:0000256" key="1">
    <source>
        <dbReference type="ARBA" id="ARBA00022801"/>
    </source>
</evidence>
<dbReference type="OrthoDB" id="408373at2759"/>
<organism evidence="4 5">
    <name type="scientific">Pleurotus ostreatus (strain PC15)</name>
    <name type="common">Oyster mushroom</name>
    <dbReference type="NCBI Taxonomy" id="1137138"/>
    <lineage>
        <taxon>Eukaryota</taxon>
        <taxon>Fungi</taxon>
        <taxon>Dikarya</taxon>
        <taxon>Basidiomycota</taxon>
        <taxon>Agaricomycotina</taxon>
        <taxon>Agaricomycetes</taxon>
        <taxon>Agaricomycetidae</taxon>
        <taxon>Agaricales</taxon>
        <taxon>Pleurotineae</taxon>
        <taxon>Pleurotaceae</taxon>
        <taxon>Pleurotus</taxon>
    </lineage>
</organism>
<evidence type="ECO:0000313" key="5">
    <source>
        <dbReference type="Proteomes" id="UP000027073"/>
    </source>
</evidence>
<accession>A0A067NTT1</accession>
<proteinExistence type="inferred from homology"/>
<comment type="similarity">
    <text evidence="2">Belongs to the AB hydrolase superfamily. Epoxide hydrolase family.</text>
</comment>
<reference evidence="5" key="1">
    <citation type="journal article" date="2014" name="Proc. Natl. Acad. Sci. U.S.A.">
        <title>Extensive sampling of basidiomycete genomes demonstrates inadequacy of the white-rot/brown-rot paradigm for wood decay fungi.</title>
        <authorList>
            <person name="Riley R."/>
            <person name="Salamov A.A."/>
            <person name="Brown D.W."/>
            <person name="Nagy L.G."/>
            <person name="Floudas D."/>
            <person name="Held B.W."/>
            <person name="Levasseur A."/>
            <person name="Lombard V."/>
            <person name="Morin E."/>
            <person name="Otillar R."/>
            <person name="Lindquist E.A."/>
            <person name="Sun H."/>
            <person name="LaButti K.M."/>
            <person name="Schmutz J."/>
            <person name="Jabbour D."/>
            <person name="Luo H."/>
            <person name="Baker S.E."/>
            <person name="Pisabarro A.G."/>
            <person name="Walton J.D."/>
            <person name="Blanchette R.A."/>
            <person name="Henrissat B."/>
            <person name="Martin F."/>
            <person name="Cullen D."/>
            <person name="Hibbett D.S."/>
            <person name="Grigoriev I.V."/>
        </authorList>
    </citation>
    <scope>NUCLEOTIDE SEQUENCE [LARGE SCALE GENOMIC DNA]</scope>
    <source>
        <strain evidence="5">PC15</strain>
    </source>
</reference>
<dbReference type="EMBL" id="KL198006">
    <property type="protein sequence ID" value="KDQ31488.1"/>
    <property type="molecule type" value="Genomic_DNA"/>
</dbReference>
<keyword evidence="1" id="KW-0378">Hydrolase</keyword>
<dbReference type="Proteomes" id="UP000027073">
    <property type="component" value="Unassembled WGS sequence"/>
</dbReference>
<name>A0A067NTT1_PLEO1</name>
<evidence type="ECO:0000259" key="3">
    <source>
        <dbReference type="Pfam" id="PF00561"/>
    </source>
</evidence>
<feature type="domain" description="AB hydrolase-1" evidence="3">
    <location>
        <begin position="30"/>
        <end position="140"/>
    </location>
</feature>
<sequence length="333" mass="37233">MDSSLYKDIQTSRGFSYHYLAIAPQGDKPYLLFIHGFPSTSYDWRHQIAYFSELGYGLIVPDMLGYGGTAKPTEVEAYTNSRTAKDLIDILDVEGITKCIAIGHDWGSRVASRLADLYEDRFIAFAFLALGYIAPCPTFDMDEVLALTKKLAGYELLGYWKFFGAPDGAEIIEKNLRSFYSALYPDDPEVGGNTSLHWAPFVPGWSPDRPPLLAHGSVTRHAKDQKVQNEALLKGGMAGPLSWYKVWTSGLTAEEDKGIPIRSPAISKPTFFAATTHDFICVVKPQINLMTKACANLKIHEFEAGHWVMMEKKDEFNIVFSSWLEDLARKHSA</sequence>
<dbReference type="AlphaFoldDB" id="A0A067NTT1"/>
<dbReference type="PRINTS" id="PR00412">
    <property type="entry name" value="EPOXHYDRLASE"/>
</dbReference>
<dbReference type="Gene3D" id="3.40.50.1820">
    <property type="entry name" value="alpha/beta hydrolase"/>
    <property type="match status" value="1"/>
</dbReference>
<dbReference type="Pfam" id="PF00561">
    <property type="entry name" value="Abhydrolase_1"/>
    <property type="match status" value="1"/>
</dbReference>
<dbReference type="STRING" id="1137138.A0A067NTT1"/>
<dbReference type="InterPro" id="IPR000639">
    <property type="entry name" value="Epox_hydrolase-like"/>
</dbReference>
<evidence type="ECO:0000313" key="4">
    <source>
        <dbReference type="EMBL" id="KDQ31488.1"/>
    </source>
</evidence>
<dbReference type="GO" id="GO:0016787">
    <property type="term" value="F:hydrolase activity"/>
    <property type="evidence" value="ECO:0007669"/>
    <property type="project" value="UniProtKB-KW"/>
</dbReference>
<dbReference type="InParanoid" id="A0A067NTT1"/>
<evidence type="ECO:0000256" key="2">
    <source>
        <dbReference type="ARBA" id="ARBA00038334"/>
    </source>
</evidence>
<gene>
    <name evidence="4" type="ORF">PLEOSDRAFT_1102451</name>
</gene>
<dbReference type="PANTHER" id="PTHR43329">
    <property type="entry name" value="EPOXIDE HYDROLASE"/>
    <property type="match status" value="1"/>
</dbReference>
<dbReference type="SUPFAM" id="SSF53474">
    <property type="entry name" value="alpha/beta-Hydrolases"/>
    <property type="match status" value="1"/>
</dbReference>
<dbReference type="HOGENOM" id="CLU_020336_7_0_1"/>
<protein>
    <recommendedName>
        <fullName evidence="3">AB hydrolase-1 domain-containing protein</fullName>
    </recommendedName>
</protein>
<dbReference type="InterPro" id="IPR029058">
    <property type="entry name" value="AB_hydrolase_fold"/>
</dbReference>